<evidence type="ECO:0000259" key="1">
    <source>
        <dbReference type="PROSITE" id="PS50943"/>
    </source>
</evidence>
<dbReference type="PROSITE" id="PS50943">
    <property type="entry name" value="HTH_CROC1"/>
    <property type="match status" value="1"/>
</dbReference>
<dbReference type="GO" id="GO:0003677">
    <property type="term" value="F:DNA binding"/>
    <property type="evidence" value="ECO:0007669"/>
    <property type="project" value="InterPro"/>
</dbReference>
<dbReference type="InterPro" id="IPR001387">
    <property type="entry name" value="Cro/C1-type_HTH"/>
</dbReference>
<evidence type="ECO:0000313" key="3">
    <source>
        <dbReference type="Proteomes" id="UP000503399"/>
    </source>
</evidence>
<reference evidence="2 3" key="1">
    <citation type="submission" date="2020-02" db="EMBL/GenBank/DDBJ databases">
        <authorList>
            <person name="Hogendoorn C."/>
        </authorList>
    </citation>
    <scope>NUCLEOTIDE SEQUENCE [LARGE SCALE GENOMIC DNA]</scope>
    <source>
        <strain evidence="2">R501</strain>
    </source>
</reference>
<feature type="domain" description="HTH cro/C1-type" evidence="1">
    <location>
        <begin position="12"/>
        <end position="66"/>
    </location>
</feature>
<dbReference type="AlphaFoldDB" id="A0A6F8ZHH4"/>
<dbReference type="CDD" id="cd00093">
    <property type="entry name" value="HTH_XRE"/>
    <property type="match status" value="1"/>
</dbReference>
<gene>
    <name evidence="2" type="ORF">R50_1399</name>
</gene>
<dbReference type="InterPro" id="IPR010982">
    <property type="entry name" value="Lambda_DNA-bd_dom_sf"/>
</dbReference>
<keyword evidence="3" id="KW-1185">Reference proteome</keyword>
<dbReference type="Gene3D" id="1.10.260.40">
    <property type="entry name" value="lambda repressor-like DNA-binding domains"/>
    <property type="match status" value="1"/>
</dbReference>
<protein>
    <submittedName>
        <fullName evidence="2">Putative HTH cro/C1-type domain-containing protein</fullName>
    </submittedName>
</protein>
<dbReference type="EMBL" id="LR778114">
    <property type="protein sequence ID" value="CAB1128905.1"/>
    <property type="molecule type" value="Genomic_DNA"/>
</dbReference>
<dbReference type="SMART" id="SM00530">
    <property type="entry name" value="HTH_XRE"/>
    <property type="match status" value="1"/>
</dbReference>
<dbReference type="Pfam" id="PF01381">
    <property type="entry name" value="HTH_3"/>
    <property type="match status" value="1"/>
</dbReference>
<dbReference type="KEGG" id="hfv:R50_1399"/>
<accession>A0A6F8ZHH4</accession>
<dbReference type="SUPFAM" id="SSF47413">
    <property type="entry name" value="lambda repressor-like DNA-binding domains"/>
    <property type="match status" value="1"/>
</dbReference>
<name>A0A6F8ZHH4_9FIRM</name>
<dbReference type="Proteomes" id="UP000503399">
    <property type="component" value="Chromosome"/>
</dbReference>
<evidence type="ECO:0000313" key="2">
    <source>
        <dbReference type="EMBL" id="CAB1128905.1"/>
    </source>
</evidence>
<organism evidence="2 3">
    <name type="scientific">Candidatus Hydrogenisulfobacillus filiaventi</name>
    <dbReference type="NCBI Taxonomy" id="2707344"/>
    <lineage>
        <taxon>Bacteria</taxon>
        <taxon>Bacillati</taxon>
        <taxon>Bacillota</taxon>
        <taxon>Clostridia</taxon>
        <taxon>Eubacteriales</taxon>
        <taxon>Clostridiales Family XVII. Incertae Sedis</taxon>
        <taxon>Candidatus Hydrogenisulfobacillus</taxon>
    </lineage>
</organism>
<proteinExistence type="predicted"/>
<sequence>MARRLPPYAPVIRFLRQARGLSPEELARRIGQPDYYVGYLEEGYRRPRLPVLEALAAAFGWHPFELALVAEEPIPYPDWPASAATAEWTRLADEWATVVDAIDRYVTARALLEHPEWWEEVGAGPEVRARAQAWGLVAVYDWLRERWQPLGRPAARQRVPAGPADIRARLEAGPLPPAAPEPLPPWLAGLPERQRRLLARIAGALAEPEAD</sequence>